<dbReference type="InterPro" id="IPR036179">
    <property type="entry name" value="Ig-like_dom_sf"/>
</dbReference>
<evidence type="ECO:0000313" key="4">
    <source>
        <dbReference type="Proteomes" id="UP000283509"/>
    </source>
</evidence>
<dbReference type="SMART" id="SM00408">
    <property type="entry name" value="IGc2"/>
    <property type="match status" value="1"/>
</dbReference>
<dbReference type="InterPro" id="IPR013783">
    <property type="entry name" value="Ig-like_fold"/>
</dbReference>
<dbReference type="Proteomes" id="UP000283509">
    <property type="component" value="Unassembled WGS sequence"/>
</dbReference>
<dbReference type="OrthoDB" id="6353782at2759"/>
<reference evidence="3 4" key="1">
    <citation type="submission" date="2018-04" db="EMBL/GenBank/DDBJ databases">
        <authorList>
            <person name="Zhang X."/>
            <person name="Yuan J."/>
            <person name="Li F."/>
            <person name="Xiang J."/>
        </authorList>
    </citation>
    <scope>NUCLEOTIDE SEQUENCE [LARGE SCALE GENOMIC DNA]</scope>
    <source>
        <tissue evidence="3">Muscle</tissue>
    </source>
</reference>
<keyword evidence="1" id="KW-0472">Membrane</keyword>
<accession>A0A423SSF1</accession>
<dbReference type="SMART" id="SM00409">
    <property type="entry name" value="IG"/>
    <property type="match status" value="2"/>
</dbReference>
<keyword evidence="4" id="KW-1185">Reference proteome</keyword>
<feature type="transmembrane region" description="Helical" evidence="1">
    <location>
        <begin position="60"/>
        <end position="79"/>
    </location>
</feature>
<reference evidence="3 4" key="2">
    <citation type="submission" date="2019-01" db="EMBL/GenBank/DDBJ databases">
        <title>The decoding of complex shrimp genome reveals the adaptation for benthos swimmer, frequently molting mechanism and breeding impact on genome.</title>
        <authorList>
            <person name="Sun Y."/>
            <person name="Gao Y."/>
            <person name="Yu Y."/>
        </authorList>
    </citation>
    <scope>NUCLEOTIDE SEQUENCE [LARGE SCALE GENOMIC DNA]</scope>
    <source>
        <tissue evidence="3">Muscle</tissue>
    </source>
</reference>
<sequence>MIDTRAVHPSLPSSFLSSRSHRLFSIPFFSPLSFLFPPPLFNILLFHLHPIFLPSKFHRLFSILHFHPFPFLLLLLLPFSPLRSSSPLQHPSYVPEATLVVEGGRHSAGGGREVMEGKNVMFICSVRADPPAYNITWLHNGRVVGVGGRRWRRDNSSLVVTPVSREDAGLYTCLASNTEGDGHSNAVLLRVAHTPYCSGNPQRHYVVAKNTTVTLTCQVEAVPQDLTFEWKLAAPPITPLVVGKDSGGGVVTGEGPPKRIPSLINLTPGHPQEPEPWVTPAPRPYEVPLPASWEETSREEANANEALLNHRLDPDSPTRSVVSITPTAPAQIICYARNRVGRTRVPCTYTLTVVEPPEPLKECNITNIEETRLEVKCDTRAHTRSHGGEDGGHVHHSPSLSFVRSPEASAQANLEIIPYVLSKRCLSDDDPNSLRPHYRPSFPIPRHACIYIIPKNSLPHELSCVPPPLLVLGLTQRGLGHFLYPPPPPPLFAGFSFVWLLLLGSRRRLGVRSA</sequence>
<gene>
    <name evidence="3" type="ORF">C7M84_014840</name>
</gene>
<organism evidence="3 4">
    <name type="scientific">Penaeus vannamei</name>
    <name type="common">Whiteleg shrimp</name>
    <name type="synonym">Litopenaeus vannamei</name>
    <dbReference type="NCBI Taxonomy" id="6689"/>
    <lineage>
        <taxon>Eukaryota</taxon>
        <taxon>Metazoa</taxon>
        <taxon>Ecdysozoa</taxon>
        <taxon>Arthropoda</taxon>
        <taxon>Crustacea</taxon>
        <taxon>Multicrustacea</taxon>
        <taxon>Malacostraca</taxon>
        <taxon>Eumalacostraca</taxon>
        <taxon>Eucarida</taxon>
        <taxon>Decapoda</taxon>
        <taxon>Dendrobranchiata</taxon>
        <taxon>Penaeoidea</taxon>
        <taxon>Penaeidae</taxon>
        <taxon>Penaeus</taxon>
    </lineage>
</organism>
<dbReference type="SUPFAM" id="SSF48726">
    <property type="entry name" value="Immunoglobulin"/>
    <property type="match status" value="2"/>
</dbReference>
<dbReference type="InterPro" id="IPR007110">
    <property type="entry name" value="Ig-like_dom"/>
</dbReference>
<feature type="transmembrane region" description="Helical" evidence="1">
    <location>
        <begin position="28"/>
        <end position="48"/>
    </location>
</feature>
<feature type="domain" description="Ig-like" evidence="2">
    <location>
        <begin position="95"/>
        <end position="190"/>
    </location>
</feature>
<dbReference type="InterPro" id="IPR003598">
    <property type="entry name" value="Ig_sub2"/>
</dbReference>
<keyword evidence="1" id="KW-1133">Transmembrane helix</keyword>
<evidence type="ECO:0000259" key="2">
    <source>
        <dbReference type="PROSITE" id="PS50835"/>
    </source>
</evidence>
<dbReference type="InterPro" id="IPR003599">
    <property type="entry name" value="Ig_sub"/>
</dbReference>
<dbReference type="PANTHER" id="PTHR23278:SF19">
    <property type="entry name" value="OBSCURIN"/>
    <property type="match status" value="1"/>
</dbReference>
<feature type="transmembrane region" description="Helical" evidence="1">
    <location>
        <begin position="487"/>
        <end position="504"/>
    </location>
</feature>
<dbReference type="AlphaFoldDB" id="A0A423SSF1"/>
<proteinExistence type="predicted"/>
<protein>
    <submittedName>
        <fullName evidence="3">Putative hemicentin-1-like</fullName>
    </submittedName>
</protein>
<comment type="caution">
    <text evidence="3">The sequence shown here is derived from an EMBL/GenBank/DDBJ whole genome shotgun (WGS) entry which is preliminary data.</text>
</comment>
<keyword evidence="1" id="KW-0812">Transmembrane</keyword>
<dbReference type="EMBL" id="QCYY01002849">
    <property type="protein sequence ID" value="ROT67086.1"/>
    <property type="molecule type" value="Genomic_DNA"/>
</dbReference>
<dbReference type="Pfam" id="PF13927">
    <property type="entry name" value="Ig_3"/>
    <property type="match status" value="1"/>
</dbReference>
<evidence type="ECO:0000256" key="1">
    <source>
        <dbReference type="SAM" id="Phobius"/>
    </source>
</evidence>
<evidence type="ECO:0000313" key="3">
    <source>
        <dbReference type="EMBL" id="ROT67086.1"/>
    </source>
</evidence>
<dbReference type="PANTHER" id="PTHR23278">
    <property type="entry name" value="SIDESTEP PROTEIN"/>
    <property type="match status" value="1"/>
</dbReference>
<feature type="domain" description="Ig-like" evidence="2">
    <location>
        <begin position="195"/>
        <end position="230"/>
    </location>
</feature>
<dbReference type="Gene3D" id="2.60.40.10">
    <property type="entry name" value="Immunoglobulins"/>
    <property type="match status" value="2"/>
</dbReference>
<name>A0A423SSF1_PENVA</name>
<dbReference type="PROSITE" id="PS50835">
    <property type="entry name" value="IG_LIKE"/>
    <property type="match status" value="2"/>
</dbReference>